<dbReference type="Gene3D" id="3.30.70.120">
    <property type="match status" value="1"/>
</dbReference>
<dbReference type="RefSeq" id="WP_015160162.1">
    <property type="nucleotide sequence ID" value="NC_019697.1"/>
</dbReference>
<dbReference type="InterPro" id="IPR011322">
    <property type="entry name" value="N-reg_PII-like_a/b"/>
</dbReference>
<dbReference type="KEGG" id="cmp:Cha6605_2987"/>
<dbReference type="Pfam" id="PF03091">
    <property type="entry name" value="CutA1"/>
    <property type="match status" value="1"/>
</dbReference>
<dbReference type="InterPro" id="IPR015867">
    <property type="entry name" value="N-reg_PII/ATP_PRibTrfase_C"/>
</dbReference>
<dbReference type="AlphaFoldDB" id="K9UIJ1"/>
<dbReference type="GO" id="GO:0005507">
    <property type="term" value="F:copper ion binding"/>
    <property type="evidence" value="ECO:0007669"/>
    <property type="project" value="TreeGrafter"/>
</dbReference>
<comment type="similarity">
    <text evidence="1">Belongs to the CutA family.</text>
</comment>
<dbReference type="Proteomes" id="UP000010366">
    <property type="component" value="Chromosome"/>
</dbReference>
<organism evidence="2 3">
    <name type="scientific">Chamaesiphon minutus (strain ATCC 27169 / PCC 6605)</name>
    <dbReference type="NCBI Taxonomy" id="1173020"/>
    <lineage>
        <taxon>Bacteria</taxon>
        <taxon>Bacillati</taxon>
        <taxon>Cyanobacteriota</taxon>
        <taxon>Cyanophyceae</taxon>
        <taxon>Gomontiellales</taxon>
        <taxon>Chamaesiphonaceae</taxon>
        <taxon>Chamaesiphon</taxon>
    </lineage>
</organism>
<sequence>MNAIYSIVITTTSSKAEAEKIARALLELRLAACIQVTQIQSYYTWKESMNVDDEQLLLIKSKQADFTDIQECISANHSYEVPEIVQIPITDGLPQYLQWIDVNTSRSRTASD</sequence>
<dbReference type="GO" id="GO:0010038">
    <property type="term" value="P:response to metal ion"/>
    <property type="evidence" value="ECO:0007669"/>
    <property type="project" value="InterPro"/>
</dbReference>
<proteinExistence type="inferred from homology"/>
<protein>
    <submittedName>
        <fullName evidence="2">Uncharacterized protein involved in tolerance to divalent cations</fullName>
    </submittedName>
</protein>
<evidence type="ECO:0000313" key="3">
    <source>
        <dbReference type="Proteomes" id="UP000010366"/>
    </source>
</evidence>
<dbReference type="HOGENOM" id="CLU_098807_2_0_3"/>
<dbReference type="SUPFAM" id="SSF54913">
    <property type="entry name" value="GlnB-like"/>
    <property type="match status" value="1"/>
</dbReference>
<reference evidence="2 3" key="1">
    <citation type="submission" date="2012-05" db="EMBL/GenBank/DDBJ databases">
        <title>Finished chromosome of genome of Chamaesiphon sp. PCC 6605.</title>
        <authorList>
            <consortium name="US DOE Joint Genome Institute"/>
            <person name="Gugger M."/>
            <person name="Coursin T."/>
            <person name="Rippka R."/>
            <person name="Tandeau De Marsac N."/>
            <person name="Huntemann M."/>
            <person name="Wei C.-L."/>
            <person name="Han J."/>
            <person name="Detter J.C."/>
            <person name="Han C."/>
            <person name="Tapia R."/>
            <person name="Chen A."/>
            <person name="Kyrpides N."/>
            <person name="Mavromatis K."/>
            <person name="Markowitz V."/>
            <person name="Szeto E."/>
            <person name="Ivanova N."/>
            <person name="Pagani I."/>
            <person name="Pati A."/>
            <person name="Goodwin L."/>
            <person name="Nordberg H.P."/>
            <person name="Cantor M.N."/>
            <person name="Hua S.X."/>
            <person name="Woyke T."/>
            <person name="Kerfeld C.A."/>
        </authorList>
    </citation>
    <scope>NUCLEOTIDE SEQUENCE [LARGE SCALE GENOMIC DNA]</scope>
    <source>
        <strain evidence="3">ATCC 27169 / PCC 6605</strain>
    </source>
</reference>
<evidence type="ECO:0000256" key="1">
    <source>
        <dbReference type="ARBA" id="ARBA00010169"/>
    </source>
</evidence>
<dbReference type="OrthoDB" id="37622at2"/>
<dbReference type="PANTHER" id="PTHR23419">
    <property type="entry name" value="DIVALENT CATION TOLERANCE CUTA-RELATED"/>
    <property type="match status" value="1"/>
</dbReference>
<dbReference type="EMBL" id="CP003600">
    <property type="protein sequence ID" value="AFY94019.1"/>
    <property type="molecule type" value="Genomic_DNA"/>
</dbReference>
<dbReference type="PANTHER" id="PTHR23419:SF8">
    <property type="entry name" value="FI09726P"/>
    <property type="match status" value="1"/>
</dbReference>
<dbReference type="STRING" id="1173020.Cha6605_2987"/>
<keyword evidence="3" id="KW-1185">Reference proteome</keyword>
<name>K9UIJ1_CHAP6</name>
<gene>
    <name evidence="2" type="ORF">Cha6605_2987</name>
</gene>
<dbReference type="InterPro" id="IPR004323">
    <property type="entry name" value="Ion_tolerance_CutA"/>
</dbReference>
<evidence type="ECO:0000313" key="2">
    <source>
        <dbReference type="EMBL" id="AFY94019.1"/>
    </source>
</evidence>
<accession>K9UIJ1</accession>
<dbReference type="eggNOG" id="COG1324">
    <property type="taxonomic scope" value="Bacteria"/>
</dbReference>